<dbReference type="SMART" id="SM00953">
    <property type="entry name" value="RES"/>
    <property type="match status" value="1"/>
</dbReference>
<dbReference type="OrthoDB" id="4481222at2"/>
<dbReference type="AlphaFoldDB" id="A0A087DTX1"/>
<evidence type="ECO:0000313" key="3">
    <source>
        <dbReference type="Proteomes" id="UP000029055"/>
    </source>
</evidence>
<organism evidence="2 3">
    <name type="scientific">Bifidobacterium subtile</name>
    <dbReference type="NCBI Taxonomy" id="77635"/>
    <lineage>
        <taxon>Bacteria</taxon>
        <taxon>Bacillati</taxon>
        <taxon>Actinomycetota</taxon>
        <taxon>Actinomycetes</taxon>
        <taxon>Bifidobacteriales</taxon>
        <taxon>Bifidobacteriaceae</taxon>
        <taxon>Bifidobacterium</taxon>
    </lineage>
</organism>
<dbReference type="InterPro" id="IPR014914">
    <property type="entry name" value="RES_dom"/>
</dbReference>
<name>A0A087DTX1_9BIFI</name>
<dbReference type="Pfam" id="PF08808">
    <property type="entry name" value="RES"/>
    <property type="match status" value="1"/>
</dbReference>
<protein>
    <recommendedName>
        <fullName evidence="1">RES domain-containing protein</fullName>
    </recommendedName>
</protein>
<feature type="domain" description="RES" evidence="1">
    <location>
        <begin position="40"/>
        <end position="177"/>
    </location>
</feature>
<proteinExistence type="predicted"/>
<dbReference type="Proteomes" id="UP000029055">
    <property type="component" value="Unassembled WGS sequence"/>
</dbReference>
<sequence length="203" mass="21354">MTAAQPPASLAGFPVRILQEGSVVYRSHAADRGAGWRSSIPNTIDPGGGRFDLASPQGTLYAADDVETAVREKVREAAWVSQAVSDKMAAGFNVAVITVEHKASCADISSREAAGFGATRQLESEEDYTITHAWAGAFAKAGMQGVRYGSRFTSGPARAWATFGIEGTCGLKVSREIPGTVVCAQAGLRVLAPIRRAKDVTII</sequence>
<keyword evidence="3" id="KW-1185">Reference proteome</keyword>
<evidence type="ECO:0000313" key="2">
    <source>
        <dbReference type="EMBL" id="KFI98971.1"/>
    </source>
</evidence>
<evidence type="ECO:0000259" key="1">
    <source>
        <dbReference type="SMART" id="SM00953"/>
    </source>
</evidence>
<gene>
    <name evidence="2" type="ORF">BISU_2172</name>
</gene>
<reference evidence="2 3" key="1">
    <citation type="submission" date="2014-03" db="EMBL/GenBank/DDBJ databases">
        <title>Genomics of Bifidobacteria.</title>
        <authorList>
            <person name="Ventura M."/>
            <person name="Milani C."/>
            <person name="Lugli G.A."/>
        </authorList>
    </citation>
    <scope>NUCLEOTIDE SEQUENCE [LARGE SCALE GENOMIC DNA]</scope>
    <source>
        <strain evidence="2 3">LMG 11597</strain>
    </source>
</reference>
<dbReference type="EMBL" id="JGZR01000016">
    <property type="protein sequence ID" value="KFI98971.1"/>
    <property type="molecule type" value="Genomic_DNA"/>
</dbReference>
<comment type="caution">
    <text evidence="2">The sequence shown here is derived from an EMBL/GenBank/DDBJ whole genome shotgun (WGS) entry which is preliminary data.</text>
</comment>
<dbReference type="STRING" id="77635.BISU_2172"/>
<dbReference type="RefSeq" id="WP_024463579.1">
    <property type="nucleotide sequence ID" value="NZ_CP062939.1"/>
</dbReference>
<accession>A0A087DTX1</accession>
<dbReference type="eggNOG" id="ENOG5033NB3">
    <property type="taxonomic scope" value="Bacteria"/>
</dbReference>